<evidence type="ECO:0000313" key="3">
    <source>
        <dbReference type="Proteomes" id="UP001139028"/>
    </source>
</evidence>
<evidence type="ECO:0000259" key="1">
    <source>
        <dbReference type="SMART" id="SM00860"/>
    </source>
</evidence>
<dbReference type="PANTHER" id="PTHR47432:SF1">
    <property type="entry name" value="CELL WALL ASSEMBLY REGULATOR SMI1"/>
    <property type="match status" value="1"/>
</dbReference>
<dbReference type="AlphaFoldDB" id="A0A9X2J5N6"/>
<organism evidence="2 3">
    <name type="scientific">Microbulbifer okhotskensis</name>
    <dbReference type="NCBI Taxonomy" id="2926617"/>
    <lineage>
        <taxon>Bacteria</taxon>
        <taxon>Pseudomonadati</taxon>
        <taxon>Pseudomonadota</taxon>
        <taxon>Gammaproteobacteria</taxon>
        <taxon>Cellvibrionales</taxon>
        <taxon>Microbulbiferaceae</taxon>
        <taxon>Microbulbifer</taxon>
    </lineage>
</organism>
<dbReference type="InterPro" id="IPR037883">
    <property type="entry name" value="Knr4/Smi1-like_sf"/>
</dbReference>
<dbReference type="PANTHER" id="PTHR47432">
    <property type="entry name" value="CELL WALL ASSEMBLY REGULATOR SMI1"/>
    <property type="match status" value="1"/>
</dbReference>
<dbReference type="Pfam" id="PF09346">
    <property type="entry name" value="SMI1_KNR4"/>
    <property type="match status" value="1"/>
</dbReference>
<dbReference type="EMBL" id="JALBWM010000079">
    <property type="protein sequence ID" value="MCO1335742.1"/>
    <property type="molecule type" value="Genomic_DNA"/>
</dbReference>
<comment type="caution">
    <text evidence="2">The sequence shown here is derived from an EMBL/GenBank/DDBJ whole genome shotgun (WGS) entry which is preliminary data.</text>
</comment>
<dbReference type="GO" id="GO:0043332">
    <property type="term" value="C:mating projection tip"/>
    <property type="evidence" value="ECO:0007669"/>
    <property type="project" value="TreeGrafter"/>
</dbReference>
<gene>
    <name evidence="2" type="ORF">MO867_15505</name>
</gene>
<dbReference type="Proteomes" id="UP001139028">
    <property type="component" value="Unassembled WGS sequence"/>
</dbReference>
<dbReference type="SUPFAM" id="SSF160631">
    <property type="entry name" value="SMI1/KNR4-like"/>
    <property type="match status" value="1"/>
</dbReference>
<feature type="domain" description="Knr4/Smi1-like" evidence="1">
    <location>
        <begin position="26"/>
        <end position="166"/>
    </location>
</feature>
<dbReference type="InterPro" id="IPR018958">
    <property type="entry name" value="Knr4/Smi1-like_dom"/>
</dbReference>
<dbReference type="SMART" id="SM00860">
    <property type="entry name" value="SMI1_KNR4"/>
    <property type="match status" value="1"/>
</dbReference>
<dbReference type="InterPro" id="IPR051873">
    <property type="entry name" value="KNR4/SMI1_regulator"/>
</dbReference>
<name>A0A9X2J5N6_9GAMM</name>
<reference evidence="2" key="1">
    <citation type="journal article" date="2022" name="Arch. Microbiol.">
        <title>Microbulbifer okhotskensis sp. nov., isolated from a deep bottom sediment of the Okhotsk Sea.</title>
        <authorList>
            <person name="Romanenko L."/>
            <person name="Kurilenko V."/>
            <person name="Otstavnykh N."/>
            <person name="Velansky P."/>
            <person name="Isaeva M."/>
            <person name="Mikhailov V."/>
        </authorList>
    </citation>
    <scope>NUCLEOTIDE SEQUENCE</scope>
    <source>
        <strain evidence="2">OS29</strain>
    </source>
</reference>
<evidence type="ECO:0000313" key="2">
    <source>
        <dbReference type="EMBL" id="MCO1335742.1"/>
    </source>
</evidence>
<sequence>MKDSWGAIKEKLFQLGCNKKIDLNPGCSEAEIDALEQHVGVALPADLKEFLSVHNGQFFRGLGLFFESQFLSTSDIAQRWDSWRELDEEYMNEDCADYMQSNPDGYIKPLYTNKSWIPLTFDWAGNHMGIDFDPDTKGVPGQIIAFGRDEDTKLLIAENFSDYISKFILALDTASWRGDRFRGEFNTLSSF</sequence>
<accession>A0A9X2J5N6</accession>
<keyword evidence="3" id="KW-1185">Reference proteome</keyword>
<dbReference type="RefSeq" id="WP_252470732.1">
    <property type="nucleotide sequence ID" value="NZ_JALBWM010000079.1"/>
</dbReference>
<dbReference type="Gene3D" id="3.40.1580.10">
    <property type="entry name" value="SMI1/KNR4-like"/>
    <property type="match status" value="1"/>
</dbReference>
<protein>
    <submittedName>
        <fullName evidence="2">SMI1/KNR4 family protein</fullName>
    </submittedName>
</protein>
<proteinExistence type="predicted"/>